<sequence length="231" mass="25315">MVDEAKRKEILEKLKRGVVEFDEDLVREAAKEALEVGMDALDAIMNGLVAGMEEVGELFDKGEYFVPEVLMCADALYAGLEILRPHVKKEDIKVKGQVVIGVVEGDVHDIGKNLVKMMFEVAGFEVIDLGKDVPLEKFVEESLKSDADIVALSAMMTTTMLGIPKVIQMIREKNPKAKILVGGAPISKETAEKWGADGWAPDATNAVQEAINMIKGLKKEIMGEEKGEEKN</sequence>
<dbReference type="InterPro" id="IPR036724">
    <property type="entry name" value="Cobalamin-bd_sf"/>
</dbReference>
<dbReference type="GO" id="GO:0046653">
    <property type="term" value="P:tetrahydrofolate metabolic process"/>
    <property type="evidence" value="ECO:0007669"/>
    <property type="project" value="TreeGrafter"/>
</dbReference>
<dbReference type="CDD" id="cd02070">
    <property type="entry name" value="corrinoid_protein_B12-BD"/>
    <property type="match status" value="1"/>
</dbReference>
<dbReference type="HOGENOM" id="CLU_082102_2_0_2"/>
<dbReference type="GO" id="GO:0050667">
    <property type="term" value="P:homocysteine metabolic process"/>
    <property type="evidence" value="ECO:0007669"/>
    <property type="project" value="TreeGrafter"/>
</dbReference>
<dbReference type="GO" id="GO:0031419">
    <property type="term" value="F:cobalamin binding"/>
    <property type="evidence" value="ECO:0007669"/>
    <property type="project" value="InterPro"/>
</dbReference>
<dbReference type="eggNOG" id="arCOG02028">
    <property type="taxonomic scope" value="Archaea"/>
</dbReference>
<dbReference type="Gene3D" id="3.40.50.280">
    <property type="entry name" value="Cobalamin-binding domain"/>
    <property type="match status" value="1"/>
</dbReference>
<evidence type="ECO:0000256" key="1">
    <source>
        <dbReference type="ARBA" id="ARBA00010854"/>
    </source>
</evidence>
<dbReference type="SMART" id="SM01018">
    <property type="entry name" value="B12-binding_2"/>
    <property type="match status" value="1"/>
</dbReference>
<evidence type="ECO:0000259" key="5">
    <source>
        <dbReference type="PROSITE" id="PS51337"/>
    </source>
</evidence>
<dbReference type="PANTHER" id="PTHR45833">
    <property type="entry name" value="METHIONINE SYNTHASE"/>
    <property type="match status" value="1"/>
</dbReference>
<feature type="domain" description="B12-binding" evidence="4">
    <location>
        <begin position="95"/>
        <end position="224"/>
    </location>
</feature>
<dbReference type="GO" id="GO:0046872">
    <property type="term" value="F:metal ion binding"/>
    <property type="evidence" value="ECO:0007669"/>
    <property type="project" value="UniProtKB-KW"/>
</dbReference>
<name>D3RZH8_FERPA</name>
<dbReference type="InterPro" id="IPR003759">
    <property type="entry name" value="Cbl-bd_cap"/>
</dbReference>
<keyword evidence="2" id="KW-0479">Metal-binding</keyword>
<keyword evidence="3" id="KW-0170">Cobalt</keyword>
<dbReference type="InterPro" id="IPR050554">
    <property type="entry name" value="Met_Synthase/Corrinoid"/>
</dbReference>
<dbReference type="GO" id="GO:0008705">
    <property type="term" value="F:methionine synthase activity"/>
    <property type="evidence" value="ECO:0007669"/>
    <property type="project" value="TreeGrafter"/>
</dbReference>
<dbReference type="PaxDb" id="589924-Ferp_1747"/>
<accession>D3RZH8</accession>
<comment type="similarity">
    <text evidence="1">Belongs to the methylamine corrinoid protein family.</text>
</comment>
<dbReference type="InterPro" id="IPR036594">
    <property type="entry name" value="Meth_synthase_dom"/>
</dbReference>
<feature type="domain" description="B12-binding N-terminal" evidence="5">
    <location>
        <begin position="1"/>
        <end position="95"/>
    </location>
</feature>
<keyword evidence="7" id="KW-1185">Reference proteome</keyword>
<evidence type="ECO:0000256" key="3">
    <source>
        <dbReference type="ARBA" id="ARBA00023285"/>
    </source>
</evidence>
<dbReference type="EMBL" id="CP001899">
    <property type="protein sequence ID" value="ADC65891.1"/>
    <property type="molecule type" value="Genomic_DNA"/>
</dbReference>
<dbReference type="SUPFAM" id="SSF52242">
    <property type="entry name" value="Cobalamin (vitamin B12)-binding domain"/>
    <property type="match status" value="1"/>
</dbReference>
<dbReference type="InterPro" id="IPR006158">
    <property type="entry name" value="Cobalamin-bd"/>
</dbReference>
<dbReference type="PROSITE" id="PS51332">
    <property type="entry name" value="B12_BINDING"/>
    <property type="match status" value="1"/>
</dbReference>
<dbReference type="PROSITE" id="PS51337">
    <property type="entry name" value="B12_BINDING_NTER"/>
    <property type="match status" value="1"/>
</dbReference>
<organism evidence="6 7">
    <name type="scientific">Ferroglobus placidus (strain DSM 10642 / AEDII12DO)</name>
    <dbReference type="NCBI Taxonomy" id="589924"/>
    <lineage>
        <taxon>Archaea</taxon>
        <taxon>Methanobacteriati</taxon>
        <taxon>Methanobacteriota</taxon>
        <taxon>Archaeoglobi</taxon>
        <taxon>Archaeoglobales</taxon>
        <taxon>Archaeoglobaceae</taxon>
        <taxon>Ferroglobus</taxon>
    </lineage>
</organism>
<dbReference type="PANTHER" id="PTHR45833:SF1">
    <property type="entry name" value="METHIONINE SYNTHASE"/>
    <property type="match status" value="1"/>
</dbReference>
<reference evidence="6 7" key="2">
    <citation type="journal article" date="2011" name="Stand. Genomic Sci.">
        <title>Complete genome sequence of Ferroglobus placidus AEDII12DO.</title>
        <authorList>
            <person name="Anderson I."/>
            <person name="Risso C."/>
            <person name="Holmes D."/>
            <person name="Lucas S."/>
            <person name="Copeland A."/>
            <person name="Lapidus A."/>
            <person name="Cheng J.F."/>
            <person name="Bruce D."/>
            <person name="Goodwin L."/>
            <person name="Pitluck S."/>
            <person name="Saunders E."/>
            <person name="Brettin T."/>
            <person name="Detter J.C."/>
            <person name="Han C."/>
            <person name="Tapia R."/>
            <person name="Larimer F."/>
            <person name="Land M."/>
            <person name="Hauser L."/>
            <person name="Woyke T."/>
            <person name="Lovley D."/>
            <person name="Kyrpides N."/>
            <person name="Ivanova N."/>
        </authorList>
    </citation>
    <scope>NUCLEOTIDE SEQUENCE [LARGE SCALE GENOMIC DNA]</scope>
    <source>
        <strain evidence="7">DSM 10642 / AEDII12DO</strain>
    </source>
</reference>
<dbReference type="Gene3D" id="1.10.1240.10">
    <property type="entry name" value="Methionine synthase domain"/>
    <property type="match status" value="1"/>
</dbReference>
<dbReference type="OrthoDB" id="134276at2157"/>
<evidence type="ECO:0000313" key="6">
    <source>
        <dbReference type="EMBL" id="ADC65891.1"/>
    </source>
</evidence>
<dbReference type="GeneID" id="8779274"/>
<dbReference type="Pfam" id="PF02607">
    <property type="entry name" value="B12-binding_2"/>
    <property type="match status" value="1"/>
</dbReference>
<protein>
    <submittedName>
        <fullName evidence="6">Methionine synthase B12-binding module cap domain protein</fullName>
    </submittedName>
</protein>
<proteinExistence type="inferred from homology"/>
<dbReference type="STRING" id="589924.Ferp_1747"/>
<reference evidence="7" key="1">
    <citation type="submission" date="2010-02" db="EMBL/GenBank/DDBJ databases">
        <title>Complete sequence of Ferroglobus placidus DSM 10642.</title>
        <authorList>
            <consortium name="US DOE Joint Genome Institute"/>
            <person name="Lucas S."/>
            <person name="Copeland A."/>
            <person name="Lapidus A."/>
            <person name="Cheng J.-F."/>
            <person name="Bruce D."/>
            <person name="Goodwin L."/>
            <person name="Pitluck S."/>
            <person name="Saunders E."/>
            <person name="Brettin T."/>
            <person name="Detter J.C."/>
            <person name="Han C."/>
            <person name="Tapia R."/>
            <person name="Larimer F."/>
            <person name="Land M."/>
            <person name="Hauser L."/>
            <person name="Kyrpides N."/>
            <person name="Ivanova N."/>
            <person name="Holmes D."/>
            <person name="Lovley D."/>
            <person name="Kyrpides N."/>
            <person name="Anderson I.J."/>
            <person name="Woyke T."/>
        </authorList>
    </citation>
    <scope>NUCLEOTIDE SEQUENCE [LARGE SCALE GENOMIC DNA]</scope>
    <source>
        <strain evidence="7">DSM 10642 / AEDII12DO</strain>
    </source>
</reference>
<dbReference type="RefSeq" id="WP_012966230.1">
    <property type="nucleotide sequence ID" value="NC_013849.1"/>
</dbReference>
<evidence type="ECO:0000259" key="4">
    <source>
        <dbReference type="PROSITE" id="PS51332"/>
    </source>
</evidence>
<dbReference type="KEGG" id="fpl:Ferp_1747"/>
<gene>
    <name evidence="6" type="ordered locus">Ferp_1747</name>
</gene>
<evidence type="ECO:0000256" key="2">
    <source>
        <dbReference type="ARBA" id="ARBA00022723"/>
    </source>
</evidence>
<dbReference type="Pfam" id="PF02310">
    <property type="entry name" value="B12-binding"/>
    <property type="match status" value="1"/>
</dbReference>
<dbReference type="AlphaFoldDB" id="D3RZH8"/>
<evidence type="ECO:0000313" key="7">
    <source>
        <dbReference type="Proteomes" id="UP000002613"/>
    </source>
</evidence>
<dbReference type="GO" id="GO:0005829">
    <property type="term" value="C:cytosol"/>
    <property type="evidence" value="ECO:0007669"/>
    <property type="project" value="TreeGrafter"/>
</dbReference>
<dbReference type="SUPFAM" id="SSF47644">
    <property type="entry name" value="Methionine synthase domain"/>
    <property type="match status" value="1"/>
</dbReference>
<dbReference type="FunFam" id="3.40.50.280:FF:000003">
    <property type="entry name" value="Dimethylamine methyltransferase corrinoid protein"/>
    <property type="match status" value="1"/>
</dbReference>
<dbReference type="Proteomes" id="UP000002613">
    <property type="component" value="Chromosome"/>
</dbReference>